<protein>
    <submittedName>
        <fullName evidence="1">Uncharacterized protein</fullName>
    </submittedName>
</protein>
<sequence>MRVHACLLLELDYEHWIPYGWCFFKKERSFTVASGVWCGSGEENEGHVNLYLDKGPVIFLLTRCVRAK</sequence>
<dbReference type="Proteomes" id="UP000006729">
    <property type="component" value="Chromosome 10"/>
</dbReference>
<organism evidence="1 2">
    <name type="scientific">Populus trichocarpa</name>
    <name type="common">Western balsam poplar</name>
    <name type="synonym">Populus balsamifera subsp. trichocarpa</name>
    <dbReference type="NCBI Taxonomy" id="3694"/>
    <lineage>
        <taxon>Eukaryota</taxon>
        <taxon>Viridiplantae</taxon>
        <taxon>Streptophyta</taxon>
        <taxon>Embryophyta</taxon>
        <taxon>Tracheophyta</taxon>
        <taxon>Spermatophyta</taxon>
        <taxon>Magnoliopsida</taxon>
        <taxon>eudicotyledons</taxon>
        <taxon>Gunneridae</taxon>
        <taxon>Pentapetalae</taxon>
        <taxon>rosids</taxon>
        <taxon>fabids</taxon>
        <taxon>Malpighiales</taxon>
        <taxon>Salicaceae</taxon>
        <taxon>Saliceae</taxon>
        <taxon>Populus</taxon>
    </lineage>
</organism>
<reference evidence="1 2" key="1">
    <citation type="journal article" date="2006" name="Science">
        <title>The genome of black cottonwood, Populus trichocarpa (Torr. &amp; Gray).</title>
        <authorList>
            <person name="Tuskan G.A."/>
            <person name="Difazio S."/>
            <person name="Jansson S."/>
            <person name="Bohlmann J."/>
            <person name="Grigoriev I."/>
            <person name="Hellsten U."/>
            <person name="Putnam N."/>
            <person name="Ralph S."/>
            <person name="Rombauts S."/>
            <person name="Salamov A."/>
            <person name="Schein J."/>
            <person name="Sterck L."/>
            <person name="Aerts A."/>
            <person name="Bhalerao R.R."/>
            <person name="Bhalerao R.P."/>
            <person name="Blaudez D."/>
            <person name="Boerjan W."/>
            <person name="Brun A."/>
            <person name="Brunner A."/>
            <person name="Busov V."/>
            <person name="Campbell M."/>
            <person name="Carlson J."/>
            <person name="Chalot M."/>
            <person name="Chapman J."/>
            <person name="Chen G.L."/>
            <person name="Cooper D."/>
            <person name="Coutinho P.M."/>
            <person name="Couturier J."/>
            <person name="Covert S."/>
            <person name="Cronk Q."/>
            <person name="Cunningham R."/>
            <person name="Davis J."/>
            <person name="Degroeve S."/>
            <person name="Dejardin A."/>
            <person name="Depamphilis C."/>
            <person name="Detter J."/>
            <person name="Dirks B."/>
            <person name="Dubchak I."/>
            <person name="Duplessis S."/>
            <person name="Ehlting J."/>
            <person name="Ellis B."/>
            <person name="Gendler K."/>
            <person name="Goodstein D."/>
            <person name="Gribskov M."/>
            <person name="Grimwood J."/>
            <person name="Groover A."/>
            <person name="Gunter L."/>
            <person name="Hamberger B."/>
            <person name="Heinze B."/>
            <person name="Helariutta Y."/>
            <person name="Henrissat B."/>
            <person name="Holligan D."/>
            <person name="Holt R."/>
            <person name="Huang W."/>
            <person name="Islam-Faridi N."/>
            <person name="Jones S."/>
            <person name="Jones-Rhoades M."/>
            <person name="Jorgensen R."/>
            <person name="Joshi C."/>
            <person name="Kangasjarvi J."/>
            <person name="Karlsson J."/>
            <person name="Kelleher C."/>
            <person name="Kirkpatrick R."/>
            <person name="Kirst M."/>
            <person name="Kohler A."/>
            <person name="Kalluri U."/>
            <person name="Larimer F."/>
            <person name="Leebens-Mack J."/>
            <person name="Leple J.C."/>
            <person name="Locascio P."/>
            <person name="Lou Y."/>
            <person name="Lucas S."/>
            <person name="Martin F."/>
            <person name="Montanini B."/>
            <person name="Napoli C."/>
            <person name="Nelson D.R."/>
            <person name="Nelson C."/>
            <person name="Nieminen K."/>
            <person name="Nilsson O."/>
            <person name="Pereda V."/>
            <person name="Peter G."/>
            <person name="Philippe R."/>
            <person name="Pilate G."/>
            <person name="Poliakov A."/>
            <person name="Razumovskaya J."/>
            <person name="Richardson P."/>
            <person name="Rinaldi C."/>
            <person name="Ritland K."/>
            <person name="Rouze P."/>
            <person name="Ryaboy D."/>
            <person name="Schmutz J."/>
            <person name="Schrader J."/>
            <person name="Segerman B."/>
            <person name="Shin H."/>
            <person name="Siddiqui A."/>
            <person name="Sterky F."/>
            <person name="Terry A."/>
            <person name="Tsai C.J."/>
            <person name="Uberbacher E."/>
            <person name="Unneberg P."/>
            <person name="Vahala J."/>
            <person name="Wall K."/>
            <person name="Wessler S."/>
            <person name="Yang G."/>
            <person name="Yin T."/>
            <person name="Douglas C."/>
            <person name="Marra M."/>
            <person name="Sandberg G."/>
            <person name="Van de Peer Y."/>
            <person name="Rokhsar D."/>
        </authorList>
    </citation>
    <scope>NUCLEOTIDE SEQUENCE [LARGE SCALE GENOMIC DNA]</scope>
    <source>
        <strain evidence="2">cv. Nisqually</strain>
    </source>
</reference>
<evidence type="ECO:0000313" key="2">
    <source>
        <dbReference type="Proteomes" id="UP000006729"/>
    </source>
</evidence>
<proteinExistence type="predicted"/>
<dbReference type="InParanoid" id="A0A3N7FMH5"/>
<dbReference type="EMBL" id="CM009299">
    <property type="protein sequence ID" value="RQO96579.1"/>
    <property type="molecule type" value="Genomic_DNA"/>
</dbReference>
<name>A0A3N7FMH5_POPTR</name>
<evidence type="ECO:0000313" key="1">
    <source>
        <dbReference type="EMBL" id="RQO96579.1"/>
    </source>
</evidence>
<accession>A0A3N7FMH5</accession>
<dbReference type="AlphaFoldDB" id="A0A3N7FMH5"/>
<gene>
    <name evidence="1" type="ORF">POPTR_010G118450</name>
</gene>
<keyword evidence="2" id="KW-1185">Reference proteome</keyword>